<dbReference type="CDD" id="cd00112">
    <property type="entry name" value="LDLa"/>
    <property type="match status" value="1"/>
</dbReference>
<sequence>MMVQSFTNSCIVQYCIFLNPLGKHVHHNNSEPFLLVADNSGGNILQVNITSGSTLQLPLGDVGMPTVLDYDPLTDYVYWFDTRDNVIKRAHRDGSDSETIIETANNDARGLALDYAAGNIYWSVHDTHTISVAKKNRSSARTLLTSPATLWPYNLVLDPRNGLLYWADGGHGIIHRAALDGSNHTAIIAGLSHPYAITIDYNEDRLYYRDQQYGIYSSDLLGNDVREVLYEEGKWVRGIAVDEHFIYWSSNWWDSSSSTNRGMIGKMSKSNMTRTVLVDGLGGPWGIYITEAGPTEIPCSPGYFSCGQGNACILAWRRCDDATDCPDGRDEEGCVCLPVPVDFNLGDRLAMLPNQLGRSTFEEIQNSSVVEILNSSPNNAENLHPEFREFASTVIFPRCNVDEASCSSPQHGVDTPSCL</sequence>
<gene>
    <name evidence="11" type="ORF">BRAFLDRAFT_68072</name>
</gene>
<dbReference type="InParanoid" id="C3Y988"/>
<evidence type="ECO:0000256" key="1">
    <source>
        <dbReference type="ARBA" id="ARBA00004167"/>
    </source>
</evidence>
<evidence type="ECO:0000256" key="8">
    <source>
        <dbReference type="ARBA" id="ARBA00023180"/>
    </source>
</evidence>
<keyword evidence="6 9" id="KW-1015">Disulfide bond</keyword>
<dbReference type="AlphaFoldDB" id="C3Y988"/>
<keyword evidence="8" id="KW-0325">Glycoprotein</keyword>
<dbReference type="EMBL" id="GG666492">
    <property type="protein sequence ID" value="EEN63144.1"/>
    <property type="molecule type" value="Genomic_DNA"/>
</dbReference>
<keyword evidence="7" id="KW-0675">Receptor</keyword>
<evidence type="ECO:0000313" key="11">
    <source>
        <dbReference type="EMBL" id="EEN63144.1"/>
    </source>
</evidence>
<dbReference type="eggNOG" id="KOG1215">
    <property type="taxonomic scope" value="Eukaryota"/>
</dbReference>
<dbReference type="InterPro" id="IPR036055">
    <property type="entry name" value="LDL_receptor-like_sf"/>
</dbReference>
<evidence type="ECO:0000256" key="10">
    <source>
        <dbReference type="PROSITE-ProRule" id="PRU00461"/>
    </source>
</evidence>
<dbReference type="InterPro" id="IPR000033">
    <property type="entry name" value="LDLR_classB_rpt"/>
</dbReference>
<dbReference type="PANTHER" id="PTHR46513">
    <property type="entry name" value="VITELLOGENIN RECEPTOR-LIKE PROTEIN-RELATED-RELATED"/>
    <property type="match status" value="1"/>
</dbReference>
<evidence type="ECO:0000256" key="2">
    <source>
        <dbReference type="ARBA" id="ARBA00022536"/>
    </source>
</evidence>
<proteinExistence type="predicted"/>
<dbReference type="Pfam" id="PF00058">
    <property type="entry name" value="Ldl_recept_b"/>
    <property type="match status" value="1"/>
</dbReference>
<dbReference type="PROSITE" id="PS50068">
    <property type="entry name" value="LDLRA_2"/>
    <property type="match status" value="1"/>
</dbReference>
<dbReference type="GO" id="GO:0016020">
    <property type="term" value="C:membrane"/>
    <property type="evidence" value="ECO:0007669"/>
    <property type="project" value="UniProtKB-SubCell"/>
</dbReference>
<evidence type="ECO:0000256" key="9">
    <source>
        <dbReference type="PROSITE-ProRule" id="PRU00124"/>
    </source>
</evidence>
<name>C3Y988_BRAFL</name>
<reference evidence="11" key="1">
    <citation type="journal article" date="2008" name="Nature">
        <title>The amphioxus genome and the evolution of the chordate karyotype.</title>
        <authorList>
            <consortium name="US DOE Joint Genome Institute (JGI-PGF)"/>
            <person name="Putnam N.H."/>
            <person name="Butts T."/>
            <person name="Ferrier D.E.K."/>
            <person name="Furlong R.F."/>
            <person name="Hellsten U."/>
            <person name="Kawashima T."/>
            <person name="Robinson-Rechavi M."/>
            <person name="Shoguchi E."/>
            <person name="Terry A."/>
            <person name="Yu J.-K."/>
            <person name="Benito-Gutierrez E.L."/>
            <person name="Dubchak I."/>
            <person name="Garcia-Fernandez J."/>
            <person name="Gibson-Brown J.J."/>
            <person name="Grigoriev I.V."/>
            <person name="Horton A.C."/>
            <person name="de Jong P.J."/>
            <person name="Jurka J."/>
            <person name="Kapitonov V.V."/>
            <person name="Kohara Y."/>
            <person name="Kuroki Y."/>
            <person name="Lindquist E."/>
            <person name="Lucas S."/>
            <person name="Osoegawa K."/>
            <person name="Pennacchio L.A."/>
            <person name="Salamov A.A."/>
            <person name="Satou Y."/>
            <person name="Sauka-Spengler T."/>
            <person name="Schmutz J."/>
            <person name="Shin-I T."/>
            <person name="Toyoda A."/>
            <person name="Bronner-Fraser M."/>
            <person name="Fujiyama A."/>
            <person name="Holland L.Z."/>
            <person name="Holland P.W.H."/>
            <person name="Satoh N."/>
            <person name="Rokhsar D.S."/>
        </authorList>
    </citation>
    <scope>NUCLEOTIDE SEQUENCE [LARGE SCALE GENOMIC DNA]</scope>
    <source>
        <strain evidence="11">S238N-H82</strain>
        <tissue evidence="11">Testes</tissue>
    </source>
</reference>
<accession>C3Y988</accession>
<dbReference type="InterPro" id="IPR002172">
    <property type="entry name" value="LDrepeatLR_classA_rpt"/>
</dbReference>
<dbReference type="InterPro" id="IPR011042">
    <property type="entry name" value="6-blade_b-propeller_TolB-like"/>
</dbReference>
<evidence type="ECO:0000256" key="7">
    <source>
        <dbReference type="ARBA" id="ARBA00023170"/>
    </source>
</evidence>
<organism>
    <name type="scientific">Branchiostoma floridae</name>
    <name type="common">Florida lancelet</name>
    <name type="synonym">Amphioxus</name>
    <dbReference type="NCBI Taxonomy" id="7739"/>
    <lineage>
        <taxon>Eukaryota</taxon>
        <taxon>Metazoa</taxon>
        <taxon>Chordata</taxon>
        <taxon>Cephalochordata</taxon>
        <taxon>Leptocardii</taxon>
        <taxon>Amphioxiformes</taxon>
        <taxon>Branchiostomatidae</taxon>
        <taxon>Branchiostoma</taxon>
    </lineage>
</organism>
<dbReference type="Pfam" id="PF00057">
    <property type="entry name" value="Ldl_recept_a"/>
    <property type="match status" value="1"/>
</dbReference>
<feature type="repeat" description="LDL-receptor class B" evidence="10">
    <location>
        <begin position="162"/>
        <end position="203"/>
    </location>
</feature>
<evidence type="ECO:0000256" key="5">
    <source>
        <dbReference type="ARBA" id="ARBA00023136"/>
    </source>
</evidence>
<dbReference type="SUPFAM" id="SSF57424">
    <property type="entry name" value="LDL receptor-like module"/>
    <property type="match status" value="1"/>
</dbReference>
<comment type="caution">
    <text evidence="9">Lacks conserved residue(s) required for the propagation of feature annotation.</text>
</comment>
<dbReference type="Gene3D" id="2.120.10.30">
    <property type="entry name" value="TolB, C-terminal domain"/>
    <property type="match status" value="1"/>
</dbReference>
<comment type="subcellular location">
    <subcellularLocation>
        <location evidence="1">Membrane</location>
        <topology evidence="1">Single-pass membrane protein</topology>
    </subcellularLocation>
</comment>
<dbReference type="Gene3D" id="4.10.400.10">
    <property type="entry name" value="Low-density Lipoprotein Receptor"/>
    <property type="match status" value="1"/>
</dbReference>
<evidence type="ECO:0000256" key="3">
    <source>
        <dbReference type="ARBA" id="ARBA00022583"/>
    </source>
</evidence>
<dbReference type="SMART" id="SM00192">
    <property type="entry name" value="LDLa"/>
    <property type="match status" value="1"/>
</dbReference>
<keyword evidence="5" id="KW-0472">Membrane</keyword>
<dbReference type="PROSITE" id="PS51120">
    <property type="entry name" value="LDLRB"/>
    <property type="match status" value="2"/>
</dbReference>
<dbReference type="SUPFAM" id="SSF63825">
    <property type="entry name" value="YWTD domain"/>
    <property type="match status" value="1"/>
</dbReference>
<evidence type="ECO:0000256" key="4">
    <source>
        <dbReference type="ARBA" id="ARBA00022737"/>
    </source>
</evidence>
<evidence type="ECO:0008006" key="12">
    <source>
        <dbReference type="Google" id="ProtNLM"/>
    </source>
</evidence>
<feature type="disulfide bond" evidence="9">
    <location>
        <begin position="319"/>
        <end position="334"/>
    </location>
</feature>
<feature type="repeat" description="LDL-receptor class B" evidence="10">
    <location>
        <begin position="75"/>
        <end position="117"/>
    </location>
</feature>
<evidence type="ECO:0000256" key="6">
    <source>
        <dbReference type="ARBA" id="ARBA00023157"/>
    </source>
</evidence>
<keyword evidence="2" id="KW-0245">EGF-like domain</keyword>
<dbReference type="PANTHER" id="PTHR46513:SF44">
    <property type="entry name" value="LDL RECEPTOR RELATED PROTEIN 4"/>
    <property type="match status" value="1"/>
</dbReference>
<dbReference type="InterPro" id="IPR050778">
    <property type="entry name" value="Cueball_EGF_LRP_Nidogen"/>
</dbReference>
<dbReference type="SMART" id="SM00135">
    <property type="entry name" value="LY"/>
    <property type="match status" value="5"/>
</dbReference>
<keyword evidence="4" id="KW-0677">Repeat</keyword>
<protein>
    <recommendedName>
        <fullName evidence="12">EGF-like domain-containing protein</fullName>
    </recommendedName>
</protein>
<dbReference type="GO" id="GO:0006897">
    <property type="term" value="P:endocytosis"/>
    <property type="evidence" value="ECO:0007669"/>
    <property type="project" value="UniProtKB-KW"/>
</dbReference>
<keyword evidence="3" id="KW-0254">Endocytosis</keyword>